<name>A0A1V4KN85_PATFA</name>
<organism evidence="3 4">
    <name type="scientific">Patagioenas fasciata monilis</name>
    <dbReference type="NCBI Taxonomy" id="372326"/>
    <lineage>
        <taxon>Eukaryota</taxon>
        <taxon>Metazoa</taxon>
        <taxon>Chordata</taxon>
        <taxon>Craniata</taxon>
        <taxon>Vertebrata</taxon>
        <taxon>Euteleostomi</taxon>
        <taxon>Archelosauria</taxon>
        <taxon>Archosauria</taxon>
        <taxon>Dinosauria</taxon>
        <taxon>Saurischia</taxon>
        <taxon>Theropoda</taxon>
        <taxon>Coelurosauria</taxon>
        <taxon>Aves</taxon>
        <taxon>Neognathae</taxon>
        <taxon>Neoaves</taxon>
        <taxon>Columbimorphae</taxon>
        <taxon>Columbiformes</taxon>
        <taxon>Columbidae</taxon>
        <taxon>Patagioenas</taxon>
    </lineage>
</organism>
<feature type="domain" description="LRAT" evidence="2">
    <location>
        <begin position="10"/>
        <end position="103"/>
    </location>
</feature>
<sequence length="205" mass="22273">MMSSSSKCTNVFQHAAVFCGSGEVIHFMASSNAKSLCLISSSIYQGVVVKQGFKALKKLRGKCEIYQKKDGVNLNDLCSEIQKVMDSEAKYSFYENNCIHFTLSLLGLEKFYSQLCKSKMKVIATAVRLCWPTTCPSAWTGKGRAGAQGTVPPFPDHLKPPQPGGAGEQPHGVRGGSPVSLEELLFGRVGDIAFCFLELNCHALI</sequence>
<evidence type="ECO:0000259" key="2">
    <source>
        <dbReference type="Pfam" id="PF04970"/>
    </source>
</evidence>
<keyword evidence="4" id="KW-1185">Reference proteome</keyword>
<proteinExistence type="predicted"/>
<feature type="compositionally biased region" description="Pro residues" evidence="1">
    <location>
        <begin position="152"/>
        <end position="163"/>
    </location>
</feature>
<gene>
    <name evidence="3" type="ORF">AV530_009588</name>
</gene>
<evidence type="ECO:0000313" key="3">
    <source>
        <dbReference type="EMBL" id="OPJ85883.1"/>
    </source>
</evidence>
<evidence type="ECO:0000313" key="4">
    <source>
        <dbReference type="Proteomes" id="UP000190648"/>
    </source>
</evidence>
<dbReference type="OrthoDB" id="9394168at2759"/>
<dbReference type="Gene3D" id="3.90.1720.10">
    <property type="entry name" value="endopeptidase domain like (from Nostoc punctiforme)"/>
    <property type="match status" value="1"/>
</dbReference>
<comment type="caution">
    <text evidence="3">The sequence shown here is derived from an EMBL/GenBank/DDBJ whole genome shotgun (WGS) entry which is preliminary data.</text>
</comment>
<evidence type="ECO:0000256" key="1">
    <source>
        <dbReference type="SAM" id="MobiDB-lite"/>
    </source>
</evidence>
<accession>A0A1V4KN85</accession>
<dbReference type="EMBL" id="LSYS01002594">
    <property type="protein sequence ID" value="OPJ85883.1"/>
    <property type="molecule type" value="Genomic_DNA"/>
</dbReference>
<dbReference type="Proteomes" id="UP000190648">
    <property type="component" value="Unassembled WGS sequence"/>
</dbReference>
<feature type="region of interest" description="Disordered" evidence="1">
    <location>
        <begin position="144"/>
        <end position="175"/>
    </location>
</feature>
<dbReference type="Pfam" id="PF04970">
    <property type="entry name" value="LRAT"/>
    <property type="match status" value="1"/>
</dbReference>
<dbReference type="InterPro" id="IPR007053">
    <property type="entry name" value="LRAT_dom"/>
</dbReference>
<dbReference type="AlphaFoldDB" id="A0A1V4KN85"/>
<protein>
    <recommendedName>
        <fullName evidence="2">LRAT domain-containing protein</fullName>
    </recommendedName>
</protein>
<reference evidence="3 4" key="1">
    <citation type="submission" date="2016-02" db="EMBL/GenBank/DDBJ databases">
        <title>Band-tailed pigeon sequencing and assembly.</title>
        <authorList>
            <person name="Soares A.E."/>
            <person name="Novak B.J."/>
            <person name="Rice E.S."/>
            <person name="O'Connell B."/>
            <person name="Chang D."/>
            <person name="Weber S."/>
            <person name="Shapiro B."/>
        </authorList>
    </citation>
    <scope>NUCLEOTIDE SEQUENCE [LARGE SCALE GENOMIC DNA]</scope>
    <source>
        <strain evidence="3">BTP2013</strain>
        <tissue evidence="3">Blood</tissue>
    </source>
</reference>